<dbReference type="EMBL" id="JAYMYJ010000048">
    <property type="protein sequence ID" value="MEB4590642.1"/>
    <property type="molecule type" value="Genomic_DNA"/>
</dbReference>
<sequence>MRQQDNRLKPEGIGEMNTIYTGRNWRGFDQPEVEPAPSEWLPTGYDESVYDEIDALFYAGSLNGLDAGDVMSICIRLQNELEKAA</sequence>
<organism evidence="1 2">
    <name type="scientific">Candidatus Thiothrix phosphatis</name>
    <dbReference type="NCBI Taxonomy" id="3112415"/>
    <lineage>
        <taxon>Bacteria</taxon>
        <taxon>Pseudomonadati</taxon>
        <taxon>Pseudomonadota</taxon>
        <taxon>Gammaproteobacteria</taxon>
        <taxon>Thiotrichales</taxon>
        <taxon>Thiotrichaceae</taxon>
        <taxon>Thiothrix</taxon>
    </lineage>
</organism>
<comment type="caution">
    <text evidence="1">The sequence shown here is derived from an EMBL/GenBank/DDBJ whole genome shotgun (WGS) entry which is preliminary data.</text>
</comment>
<dbReference type="RefSeq" id="WP_324694002.1">
    <property type="nucleotide sequence ID" value="NZ_JAYMYJ010000048.1"/>
</dbReference>
<gene>
    <name evidence="1" type="ORF">VSS37_06605</name>
</gene>
<protein>
    <submittedName>
        <fullName evidence="1">Uncharacterized protein</fullName>
    </submittedName>
</protein>
<name>A0ABU6CVT1_9GAMM</name>
<reference evidence="1 2" key="2">
    <citation type="submission" date="2024-01" db="EMBL/GenBank/DDBJ databases">
        <authorList>
            <person name="Xie X."/>
        </authorList>
    </citation>
    <scope>NUCLEOTIDE SEQUENCE [LARGE SCALE GENOMIC DNA]</scope>
    <source>
        <strain evidence="1">SCUT-1</strain>
    </source>
</reference>
<accession>A0ABU6CVT1</accession>
<proteinExistence type="predicted"/>
<reference evidence="2" key="1">
    <citation type="submission" date="2023-07" db="EMBL/GenBank/DDBJ databases">
        <title>The carbon used by Thiothrix.</title>
        <authorList>
            <person name="Chen L."/>
        </authorList>
    </citation>
    <scope>NUCLEOTIDE SEQUENCE [LARGE SCALE GENOMIC DNA]</scope>
</reference>
<dbReference type="Proteomes" id="UP001308005">
    <property type="component" value="Unassembled WGS sequence"/>
</dbReference>
<evidence type="ECO:0000313" key="1">
    <source>
        <dbReference type="EMBL" id="MEB4590642.1"/>
    </source>
</evidence>
<evidence type="ECO:0000313" key="2">
    <source>
        <dbReference type="Proteomes" id="UP001308005"/>
    </source>
</evidence>
<keyword evidence="2" id="KW-1185">Reference proteome</keyword>